<dbReference type="SUPFAM" id="SSF47353">
    <property type="entry name" value="Retrovirus capsid dimerization domain-like"/>
    <property type="match status" value="1"/>
</dbReference>
<feature type="domain" description="CCHC-type" evidence="3">
    <location>
        <begin position="155"/>
        <end position="170"/>
    </location>
</feature>
<dbReference type="InterPro" id="IPR036875">
    <property type="entry name" value="Znf_CCHC_sf"/>
</dbReference>
<dbReference type="PANTHER" id="PTHR40389:SF3">
    <property type="entry name" value="IGE-BINDING PROTEIN"/>
    <property type="match status" value="1"/>
</dbReference>
<evidence type="ECO:0000313" key="5">
    <source>
        <dbReference type="RefSeq" id="XP_019489937.1"/>
    </source>
</evidence>
<dbReference type="InterPro" id="IPR045345">
    <property type="entry name" value="Gag_p24_C"/>
</dbReference>
<dbReference type="Gene3D" id="4.10.60.10">
    <property type="entry name" value="Zinc finger, CCHC-type"/>
    <property type="match status" value="1"/>
</dbReference>
<keyword evidence="4" id="KW-1185">Reference proteome</keyword>
<keyword evidence="1" id="KW-0863">Zinc-finger</keyword>
<dbReference type="RefSeq" id="XP_019489937.1">
    <property type="nucleotide sequence ID" value="XM_019634392.1"/>
</dbReference>
<dbReference type="AlphaFoldDB" id="A0A8B7QP12"/>
<dbReference type="SMART" id="SM00343">
    <property type="entry name" value="ZnF_C2HC"/>
    <property type="match status" value="2"/>
</dbReference>
<sequence length="273" mass="29860">MIAGEGIHAELRNQMGFAVGVYTQTTAAAKDAWQMLPDASRKEEHVSQIRQGADEPFQEFVSRLNTAAGRVFGPSVATQSFITQLAYENANSACQAVIRPFRKKGTLSGYIRLCTDVGSSFTQDIAIAAAIQGKPMKEIMYQQARFNTGTRSGACFTCGKLGHRAAQCPRKGESEHSTAPAKKPPDICPKCRRGKHWASECRSKTDKDGRPIQGNWVRGQPLALNQQCYGALQIPEQMQGQRGNEPLRENTSRTYSGPPQAAQDWTCVPPPTS</sequence>
<organism evidence="4 5">
    <name type="scientific">Hipposideros armiger</name>
    <name type="common">Great Himalayan leaf-nosed bat</name>
    <dbReference type="NCBI Taxonomy" id="186990"/>
    <lineage>
        <taxon>Eukaryota</taxon>
        <taxon>Metazoa</taxon>
        <taxon>Chordata</taxon>
        <taxon>Craniata</taxon>
        <taxon>Vertebrata</taxon>
        <taxon>Euteleostomi</taxon>
        <taxon>Mammalia</taxon>
        <taxon>Eutheria</taxon>
        <taxon>Laurasiatheria</taxon>
        <taxon>Chiroptera</taxon>
        <taxon>Yinpterochiroptera</taxon>
        <taxon>Rhinolophoidea</taxon>
        <taxon>Hipposideridae</taxon>
        <taxon>Hipposideros</taxon>
    </lineage>
</organism>
<dbReference type="KEGG" id="hai:109377917"/>
<feature type="region of interest" description="Disordered" evidence="2">
    <location>
        <begin position="236"/>
        <end position="273"/>
    </location>
</feature>
<evidence type="ECO:0000259" key="3">
    <source>
        <dbReference type="PROSITE" id="PS50158"/>
    </source>
</evidence>
<dbReference type="InterPro" id="IPR001878">
    <property type="entry name" value="Znf_CCHC"/>
</dbReference>
<keyword evidence="1" id="KW-0479">Metal-binding</keyword>
<dbReference type="Pfam" id="PF00098">
    <property type="entry name" value="zf-CCHC"/>
    <property type="match status" value="1"/>
</dbReference>
<evidence type="ECO:0000256" key="1">
    <source>
        <dbReference type="PROSITE-ProRule" id="PRU00047"/>
    </source>
</evidence>
<dbReference type="GeneID" id="109377917"/>
<dbReference type="GO" id="GO:0008270">
    <property type="term" value="F:zinc ion binding"/>
    <property type="evidence" value="ECO:0007669"/>
    <property type="project" value="UniProtKB-KW"/>
</dbReference>
<reference evidence="5" key="1">
    <citation type="submission" date="2025-08" db="UniProtKB">
        <authorList>
            <consortium name="RefSeq"/>
        </authorList>
    </citation>
    <scope>IDENTIFICATION</scope>
    <source>
        <tissue evidence="5">Muscle</tissue>
    </source>
</reference>
<evidence type="ECO:0000256" key="2">
    <source>
        <dbReference type="SAM" id="MobiDB-lite"/>
    </source>
</evidence>
<dbReference type="Proteomes" id="UP000694851">
    <property type="component" value="Unplaced"/>
</dbReference>
<dbReference type="SUPFAM" id="SSF57756">
    <property type="entry name" value="Retrovirus zinc finger-like domains"/>
    <property type="match status" value="2"/>
</dbReference>
<dbReference type="Pfam" id="PF14787">
    <property type="entry name" value="zf-CCHC_5"/>
    <property type="match status" value="1"/>
</dbReference>
<evidence type="ECO:0000313" key="4">
    <source>
        <dbReference type="Proteomes" id="UP000694851"/>
    </source>
</evidence>
<dbReference type="OrthoDB" id="9666106at2759"/>
<dbReference type="GO" id="GO:0003676">
    <property type="term" value="F:nucleic acid binding"/>
    <property type="evidence" value="ECO:0007669"/>
    <property type="project" value="InterPro"/>
</dbReference>
<protein>
    <submittedName>
        <fullName evidence="5">Endogenous retrovirus group K member 9 Gag polyprotein-like</fullName>
    </submittedName>
</protein>
<dbReference type="PANTHER" id="PTHR40389">
    <property type="entry name" value="ENDOGENOUS RETROVIRUS GROUP K MEMBER 24 GAG POLYPROTEIN-RELATED"/>
    <property type="match status" value="1"/>
</dbReference>
<dbReference type="PROSITE" id="PS50158">
    <property type="entry name" value="ZF_CCHC"/>
    <property type="match status" value="1"/>
</dbReference>
<proteinExistence type="predicted"/>
<dbReference type="Gene3D" id="1.10.1200.30">
    <property type="match status" value="1"/>
</dbReference>
<accession>A0A8B7QP12</accession>
<name>A0A8B7QP12_HIPAR</name>
<keyword evidence="1" id="KW-0862">Zinc</keyword>
<dbReference type="InterPro" id="IPR008916">
    <property type="entry name" value="Retrov_capsid_C"/>
</dbReference>
<gene>
    <name evidence="5" type="primary">LOC109377917</name>
</gene>
<dbReference type="Pfam" id="PF19317">
    <property type="entry name" value="Gag_p24_C"/>
    <property type="match status" value="1"/>
</dbReference>
<dbReference type="InterPro" id="IPR050195">
    <property type="entry name" value="Primate_lentivir_Gag_pol-like"/>
</dbReference>